<dbReference type="InterPro" id="IPR027417">
    <property type="entry name" value="P-loop_NTPase"/>
</dbReference>
<evidence type="ECO:0000256" key="13">
    <source>
        <dbReference type="SAM" id="MobiDB-lite"/>
    </source>
</evidence>
<evidence type="ECO:0000256" key="11">
    <source>
        <dbReference type="PROSITE-ProRule" id="PRU01122"/>
    </source>
</evidence>
<dbReference type="InterPro" id="IPR027065">
    <property type="entry name" value="Lon_Prtase"/>
</dbReference>
<dbReference type="RefSeq" id="WP_199460115.1">
    <property type="nucleotide sequence ID" value="NZ_JAEMUH010000001.1"/>
</dbReference>
<gene>
    <name evidence="9 16" type="primary">lon</name>
    <name evidence="16" type="ORF">JHD44_00750</name>
</gene>
<name>A0ABS0Z6Z5_9GAMM</name>
<dbReference type="PANTHER" id="PTHR43718">
    <property type="entry name" value="LON PROTEASE"/>
    <property type="match status" value="1"/>
</dbReference>
<organism evidence="16 17">
    <name type="scientific">Marinomonas ostreistagni</name>
    <dbReference type="NCBI Taxonomy" id="359209"/>
    <lineage>
        <taxon>Bacteria</taxon>
        <taxon>Pseudomonadati</taxon>
        <taxon>Pseudomonadota</taxon>
        <taxon>Gammaproteobacteria</taxon>
        <taxon>Oceanospirillales</taxon>
        <taxon>Oceanospirillaceae</taxon>
        <taxon>Marinomonas</taxon>
    </lineage>
</organism>
<dbReference type="Pfam" id="PF05362">
    <property type="entry name" value="Lon_C"/>
    <property type="match status" value="1"/>
</dbReference>
<sequence length="810" mass="90381">MSDDEKYLDPSEGDVVETDEVSISDPRSLALPDDVLPDTLYILPVSSRPFFPAQVQPVMVDAEPWEDTLEQIAEQPQSVVGLVYAERTGTGAPKVETFSEIGCVARTHRAEKTDDKITFLAQGIKRIEVVEWLSTEAPYLARVRYINDSKVRDDESKAYSIAILDAIKELIRLNPLFSEDLRQYLGRFSFNEPGLLADFAASITSAEPQELYEILATLPITPRLHASLTLLRKELEIARLQNEISEEVNQKISKHQREFFLKEQLKVIQKELGISKDDRTSDVEMFEERLLNKTVPEAAMKKIEEELHKLSILESGSPEYGVTRNYLDWATSIPWGVHSKDNLDINKAREVLEQHHAGLGDVKDRIVEFLALGAHRQEMGGSIMLLVGPPGVGKTSIGKSIAEALDRQFYRFSLGGMRDESEIKGHRRTYIGALPGKFVQALKDVEVENPVIMLDEIDKIGSSFQGDPASALLEALDPEQNVEFLDHYLDMRVDLSKALFVCTANQLDTIPAPLLDRMDVIRLSGYIAEEKLAIAKQHLWPKLLKKNKLLKKQLNITDAALKYIIESYAREAGVRGLDKLLQKILRKCVVQLMTGEKDSINVGVKDVETFLGMPYFRNEKTLRGVGVVTGLAWTSMGGATLPVEANKVHELSRGLKLTGKLGDVMKESAEIAYSYVLSHTKSYQKNAEFFDKCMIHLHVPEGATPKDGPSAGITMATALMSLAKGEPVQRPLAMTGELTLTGQVLPVGGIREKIIAAKRSKVNEVILPEANRRDFEELPESVKADMTVHFAERFADVEKVVFAKSDRGIH</sequence>
<dbReference type="Pfam" id="PF02190">
    <property type="entry name" value="LON_substr_bdg"/>
    <property type="match status" value="1"/>
</dbReference>
<dbReference type="Proteomes" id="UP000598488">
    <property type="component" value="Unassembled WGS sequence"/>
</dbReference>
<dbReference type="Pfam" id="PF00004">
    <property type="entry name" value="AAA"/>
    <property type="match status" value="1"/>
</dbReference>
<dbReference type="CDD" id="cd19500">
    <property type="entry name" value="RecA-like_Lon"/>
    <property type="match status" value="1"/>
</dbReference>
<dbReference type="Gene3D" id="3.30.230.10">
    <property type="match status" value="1"/>
</dbReference>
<dbReference type="GO" id="GO:0004252">
    <property type="term" value="F:serine-type endopeptidase activity"/>
    <property type="evidence" value="ECO:0007669"/>
    <property type="project" value="UniProtKB-EC"/>
</dbReference>
<evidence type="ECO:0000259" key="14">
    <source>
        <dbReference type="PROSITE" id="PS51786"/>
    </source>
</evidence>
<evidence type="ECO:0000256" key="8">
    <source>
        <dbReference type="ARBA" id="ARBA00023016"/>
    </source>
</evidence>
<keyword evidence="2 9" id="KW-0963">Cytoplasm</keyword>
<dbReference type="Gene3D" id="1.10.8.60">
    <property type="match status" value="1"/>
</dbReference>
<feature type="active site" evidence="9 11">
    <location>
        <position position="753"/>
    </location>
</feature>
<dbReference type="InterPro" id="IPR004815">
    <property type="entry name" value="Lon_bac/euk-typ"/>
</dbReference>
<evidence type="ECO:0000259" key="15">
    <source>
        <dbReference type="PROSITE" id="PS51787"/>
    </source>
</evidence>
<comment type="subunit">
    <text evidence="9 10">Homohexamer. Organized in a ring with a central cavity.</text>
</comment>
<feature type="region of interest" description="Disordered" evidence="13">
    <location>
        <begin position="1"/>
        <end position="21"/>
    </location>
</feature>
<evidence type="ECO:0000256" key="3">
    <source>
        <dbReference type="ARBA" id="ARBA00022670"/>
    </source>
</evidence>
<evidence type="ECO:0000313" key="16">
    <source>
        <dbReference type="EMBL" id="MBJ7549198.1"/>
    </source>
</evidence>
<dbReference type="NCBIfam" id="TIGR00763">
    <property type="entry name" value="lon"/>
    <property type="match status" value="1"/>
</dbReference>
<feature type="active site" evidence="9 11">
    <location>
        <position position="710"/>
    </location>
</feature>
<dbReference type="InterPro" id="IPR054594">
    <property type="entry name" value="Lon_lid"/>
</dbReference>
<evidence type="ECO:0000256" key="6">
    <source>
        <dbReference type="ARBA" id="ARBA00022825"/>
    </source>
</evidence>
<dbReference type="SUPFAM" id="SSF88697">
    <property type="entry name" value="PUA domain-like"/>
    <property type="match status" value="1"/>
</dbReference>
<feature type="binding site" evidence="9">
    <location>
        <begin position="388"/>
        <end position="395"/>
    </location>
    <ligand>
        <name>ATP</name>
        <dbReference type="ChEBI" id="CHEBI:30616"/>
    </ligand>
</feature>
<keyword evidence="5 9" id="KW-0378">Hydrolase</keyword>
<dbReference type="SMART" id="SM00464">
    <property type="entry name" value="LON"/>
    <property type="match status" value="1"/>
</dbReference>
<comment type="subcellular location">
    <subcellularLocation>
        <location evidence="1 9 10">Cytoplasm</location>
    </subcellularLocation>
</comment>
<dbReference type="InterPro" id="IPR003593">
    <property type="entry name" value="AAA+_ATPase"/>
</dbReference>
<feature type="domain" description="Lon proteolytic" evidence="14">
    <location>
        <begin position="622"/>
        <end position="804"/>
    </location>
</feature>
<keyword evidence="6 9" id="KW-0720">Serine protease</keyword>
<comment type="similarity">
    <text evidence="9 10 11 12">Belongs to the peptidase S16 family.</text>
</comment>
<evidence type="ECO:0000256" key="7">
    <source>
        <dbReference type="ARBA" id="ARBA00022840"/>
    </source>
</evidence>
<dbReference type="PANTHER" id="PTHR43718:SF2">
    <property type="entry name" value="LON PROTEASE HOMOLOG, MITOCHONDRIAL"/>
    <property type="match status" value="1"/>
</dbReference>
<keyword evidence="4 9" id="KW-0547">Nucleotide-binding</keyword>
<dbReference type="EMBL" id="JAEMUH010000001">
    <property type="protein sequence ID" value="MBJ7549198.1"/>
    <property type="molecule type" value="Genomic_DNA"/>
</dbReference>
<accession>A0ABS0Z6Z5</accession>
<dbReference type="InterPro" id="IPR020568">
    <property type="entry name" value="Ribosomal_Su5_D2-typ_SF"/>
</dbReference>
<dbReference type="Gene3D" id="1.20.58.1480">
    <property type="match status" value="1"/>
</dbReference>
<dbReference type="EC" id="3.4.21.53" evidence="9 10"/>
<dbReference type="Gene3D" id="2.30.130.40">
    <property type="entry name" value="LON domain-like"/>
    <property type="match status" value="1"/>
</dbReference>
<dbReference type="SUPFAM" id="SSF54211">
    <property type="entry name" value="Ribosomal protein S5 domain 2-like"/>
    <property type="match status" value="1"/>
</dbReference>
<comment type="catalytic activity">
    <reaction evidence="9 10 11">
        <text>Hydrolysis of proteins in presence of ATP.</text>
        <dbReference type="EC" id="3.4.21.53"/>
    </reaction>
</comment>
<dbReference type="HAMAP" id="MF_01973">
    <property type="entry name" value="lon_bact"/>
    <property type="match status" value="1"/>
</dbReference>
<dbReference type="InterPro" id="IPR014721">
    <property type="entry name" value="Ribsml_uS5_D2-typ_fold_subgr"/>
</dbReference>
<comment type="induction">
    <text evidence="9">By heat shock.</text>
</comment>
<keyword evidence="7 9" id="KW-0067">ATP-binding</keyword>
<evidence type="ECO:0000256" key="9">
    <source>
        <dbReference type="HAMAP-Rule" id="MF_01973"/>
    </source>
</evidence>
<dbReference type="SMART" id="SM00382">
    <property type="entry name" value="AAA"/>
    <property type="match status" value="1"/>
</dbReference>
<evidence type="ECO:0000256" key="2">
    <source>
        <dbReference type="ARBA" id="ARBA00022490"/>
    </source>
</evidence>
<dbReference type="PRINTS" id="PR00830">
    <property type="entry name" value="ENDOLAPTASE"/>
</dbReference>
<dbReference type="Pfam" id="PF22667">
    <property type="entry name" value="Lon_lid"/>
    <property type="match status" value="1"/>
</dbReference>
<dbReference type="Gene3D" id="1.20.5.5270">
    <property type="match status" value="1"/>
</dbReference>
<dbReference type="InterPro" id="IPR015947">
    <property type="entry name" value="PUA-like_sf"/>
</dbReference>
<dbReference type="PROSITE" id="PS51786">
    <property type="entry name" value="LON_PROTEOLYTIC"/>
    <property type="match status" value="1"/>
</dbReference>
<evidence type="ECO:0000256" key="1">
    <source>
        <dbReference type="ARBA" id="ARBA00004496"/>
    </source>
</evidence>
<keyword evidence="17" id="KW-1185">Reference proteome</keyword>
<dbReference type="InterPro" id="IPR027543">
    <property type="entry name" value="Lon_bac"/>
</dbReference>
<reference evidence="16 17" key="1">
    <citation type="submission" date="2020-12" db="EMBL/GenBank/DDBJ databases">
        <title>Comparative genome analysis of fungal antagonists Marinomonas ostreistagni 398 and M. spartinae 468.</title>
        <authorList>
            <person name="Fields J.L."/>
            <person name="Mavrodi O.V."/>
            <person name="Biber P.D."/>
            <person name="Indest K.J."/>
            <person name="Mavrodi D.V."/>
        </authorList>
    </citation>
    <scope>NUCLEOTIDE SEQUENCE [LARGE SCALE GENOMIC DNA]</scope>
    <source>
        <strain evidence="16 17">USM7</strain>
    </source>
</reference>
<dbReference type="PROSITE" id="PS51787">
    <property type="entry name" value="LON_N"/>
    <property type="match status" value="1"/>
</dbReference>
<keyword evidence="3 9" id="KW-0645">Protease</keyword>
<evidence type="ECO:0000256" key="12">
    <source>
        <dbReference type="RuleBase" id="RU000591"/>
    </source>
</evidence>
<feature type="compositionally biased region" description="Acidic residues" evidence="13">
    <location>
        <begin position="11"/>
        <end position="21"/>
    </location>
</feature>
<comment type="function">
    <text evidence="9">ATP-dependent serine protease that mediates the selective degradation of mutant and abnormal proteins as well as certain short-lived regulatory proteins. Required for cellular homeostasis and for survival from DNA damage and developmental changes induced by stress. Degrades polypeptides processively to yield small peptide fragments that are 5 to 10 amino acids long. Binds to DNA in a double-stranded, site-specific manner.</text>
</comment>
<dbReference type="InterPro" id="IPR003959">
    <property type="entry name" value="ATPase_AAA_core"/>
</dbReference>
<evidence type="ECO:0000256" key="10">
    <source>
        <dbReference type="PIRNR" id="PIRNR001174"/>
    </source>
</evidence>
<evidence type="ECO:0000256" key="4">
    <source>
        <dbReference type="ARBA" id="ARBA00022741"/>
    </source>
</evidence>
<evidence type="ECO:0000313" key="17">
    <source>
        <dbReference type="Proteomes" id="UP000598488"/>
    </source>
</evidence>
<dbReference type="InterPro" id="IPR003111">
    <property type="entry name" value="Lon_prtase_N"/>
</dbReference>
<dbReference type="PROSITE" id="PS01046">
    <property type="entry name" value="LON_SER"/>
    <property type="match status" value="1"/>
</dbReference>
<comment type="caution">
    <text evidence="16">The sequence shown here is derived from an EMBL/GenBank/DDBJ whole genome shotgun (WGS) entry which is preliminary data.</text>
</comment>
<dbReference type="InterPro" id="IPR046336">
    <property type="entry name" value="Lon_prtase_N_sf"/>
</dbReference>
<evidence type="ECO:0000256" key="5">
    <source>
        <dbReference type="ARBA" id="ARBA00022801"/>
    </source>
</evidence>
<dbReference type="SUPFAM" id="SSF52540">
    <property type="entry name" value="P-loop containing nucleoside triphosphate hydrolases"/>
    <property type="match status" value="1"/>
</dbReference>
<feature type="domain" description="Lon N-terminal" evidence="15">
    <location>
        <begin position="40"/>
        <end position="235"/>
    </location>
</feature>
<dbReference type="Gene3D" id="3.40.50.300">
    <property type="entry name" value="P-loop containing nucleotide triphosphate hydrolases"/>
    <property type="match status" value="1"/>
</dbReference>
<proteinExistence type="evidence at transcript level"/>
<protein>
    <recommendedName>
        <fullName evidence="9 10">Lon protease</fullName>
        <ecNumber evidence="9 10">3.4.21.53</ecNumber>
    </recommendedName>
    <alternativeName>
        <fullName evidence="9">ATP-dependent protease La</fullName>
    </alternativeName>
</protein>
<dbReference type="InterPro" id="IPR008269">
    <property type="entry name" value="Lon_proteolytic"/>
</dbReference>
<dbReference type="PIRSF" id="PIRSF001174">
    <property type="entry name" value="Lon_proteas"/>
    <property type="match status" value="1"/>
</dbReference>
<dbReference type="InterPro" id="IPR008268">
    <property type="entry name" value="Peptidase_S16_AS"/>
</dbReference>
<keyword evidence="8 9" id="KW-0346">Stress response</keyword>